<gene>
    <name evidence="1" type="ORF">GJU95_07340</name>
</gene>
<organism evidence="1 2">
    <name type="scientific">Lactobacillus johnsonii</name>
    <dbReference type="NCBI Taxonomy" id="33959"/>
    <lineage>
        <taxon>Bacteria</taxon>
        <taxon>Bacillati</taxon>
        <taxon>Bacillota</taxon>
        <taxon>Bacilli</taxon>
        <taxon>Lactobacillales</taxon>
        <taxon>Lactobacillaceae</taxon>
        <taxon>Lactobacillus</taxon>
    </lineage>
</organism>
<proteinExistence type="predicted"/>
<dbReference type="RefSeq" id="WP_155692756.1">
    <property type="nucleotide sequence ID" value="NZ_WKKC01000021.1"/>
</dbReference>
<accession>A0A9X4XAU5</accession>
<protein>
    <submittedName>
        <fullName evidence="1">Uncharacterized protein</fullName>
    </submittedName>
</protein>
<evidence type="ECO:0000313" key="2">
    <source>
        <dbReference type="Proteomes" id="UP000488295"/>
    </source>
</evidence>
<name>A0A9X4XAU5_LACJH</name>
<comment type="caution">
    <text evidence="1">The sequence shown here is derived from an EMBL/GenBank/DDBJ whole genome shotgun (WGS) entry which is preliminary data.</text>
</comment>
<dbReference type="EMBL" id="WKKC01000021">
    <property type="protein sequence ID" value="MTE03580.1"/>
    <property type="molecule type" value="Genomic_DNA"/>
</dbReference>
<evidence type="ECO:0000313" key="1">
    <source>
        <dbReference type="EMBL" id="MTE03580.1"/>
    </source>
</evidence>
<reference evidence="1 2" key="1">
    <citation type="submission" date="2019-11" db="EMBL/GenBank/DDBJ databases">
        <title>Gastrointestinal microbiota of Peromyscus leucopus.</title>
        <authorList>
            <person name="Milovic A."/>
            <person name="Bassam K."/>
            <person name="Barbour A.G."/>
        </authorList>
    </citation>
    <scope>NUCLEOTIDE SEQUENCE [LARGE SCALE GENOMIC DNA]</scope>
    <source>
        <strain evidence="1 2">LL8</strain>
    </source>
</reference>
<sequence length="97" mass="11292">MYTTQNKNIQCQLLTVNDKRYMCAYLGMEDVFEDTKINFLINGTYTNILLTPDDLLETATYIEGESVDNSSDAQIIIDSYLTYHVSDFIDYYEFLNI</sequence>
<dbReference type="AlphaFoldDB" id="A0A9X4XAU5"/>
<dbReference type="Proteomes" id="UP000488295">
    <property type="component" value="Unassembled WGS sequence"/>
</dbReference>